<dbReference type="GO" id="GO:0005829">
    <property type="term" value="C:cytosol"/>
    <property type="evidence" value="ECO:0007669"/>
    <property type="project" value="GOC"/>
</dbReference>
<dbReference type="SUPFAM" id="SSF89009">
    <property type="entry name" value="GAT-like domain"/>
    <property type="match status" value="1"/>
</dbReference>
<dbReference type="InterPro" id="IPR013041">
    <property type="entry name" value="Clathrin_app_Ig-like_sf"/>
</dbReference>
<dbReference type="Pfam" id="PF00790">
    <property type="entry name" value="VHS"/>
    <property type="match status" value="1"/>
</dbReference>
<dbReference type="STRING" id="669874.A0A1E4U2Z6"/>
<dbReference type="GO" id="GO:0035091">
    <property type="term" value="F:phosphatidylinositol binding"/>
    <property type="evidence" value="ECO:0007669"/>
    <property type="project" value="InterPro"/>
</dbReference>
<feature type="domain" description="GAE" evidence="9">
    <location>
        <begin position="490"/>
        <end position="607"/>
    </location>
</feature>
<evidence type="ECO:0000313" key="12">
    <source>
        <dbReference type="Proteomes" id="UP000094236"/>
    </source>
</evidence>
<dbReference type="OrthoDB" id="2018246at2759"/>
<comment type="function">
    <text evidence="5">May play a role in the regulation of membrane traffic through the trans-Golgi network.</text>
</comment>
<proteinExistence type="predicted"/>
<dbReference type="GO" id="GO:0005802">
    <property type="term" value="C:trans-Golgi network"/>
    <property type="evidence" value="ECO:0007669"/>
    <property type="project" value="UniProtKB-ARBA"/>
</dbReference>
<dbReference type="FunFam" id="1.25.40.90:FF:000008">
    <property type="entry name" value="VHS domain protein"/>
    <property type="match status" value="1"/>
</dbReference>
<evidence type="ECO:0000259" key="10">
    <source>
        <dbReference type="PROSITE" id="PS50909"/>
    </source>
</evidence>
<dbReference type="PROSITE" id="PS50909">
    <property type="entry name" value="GAT"/>
    <property type="match status" value="1"/>
</dbReference>
<dbReference type="PROSITE" id="PS50179">
    <property type="entry name" value="VHS"/>
    <property type="match status" value="1"/>
</dbReference>
<feature type="domain" description="GAT" evidence="10">
    <location>
        <begin position="188"/>
        <end position="317"/>
    </location>
</feature>
<feature type="compositionally biased region" description="Polar residues" evidence="7">
    <location>
        <begin position="443"/>
        <end position="453"/>
    </location>
</feature>
<dbReference type="Pfam" id="PF03127">
    <property type="entry name" value="GAT"/>
    <property type="match status" value="1"/>
</dbReference>
<evidence type="ECO:0000256" key="6">
    <source>
        <dbReference type="SAM" id="Coils"/>
    </source>
</evidence>
<dbReference type="Gene3D" id="1.20.5.170">
    <property type="match status" value="1"/>
</dbReference>
<evidence type="ECO:0000256" key="4">
    <source>
        <dbReference type="ARBA" id="ARBA00023034"/>
    </source>
</evidence>
<feature type="region of interest" description="Disordered" evidence="7">
    <location>
        <begin position="426"/>
        <end position="468"/>
    </location>
</feature>
<dbReference type="Gene3D" id="1.20.58.160">
    <property type="match status" value="1"/>
</dbReference>
<name>A0A1E4U2Z6_PACTA</name>
<dbReference type="InterPro" id="IPR004152">
    <property type="entry name" value="GAT_dom"/>
</dbReference>
<organism evidence="11 12">
    <name type="scientific">Pachysolen tannophilus NRRL Y-2460</name>
    <dbReference type="NCBI Taxonomy" id="669874"/>
    <lineage>
        <taxon>Eukaryota</taxon>
        <taxon>Fungi</taxon>
        <taxon>Dikarya</taxon>
        <taxon>Ascomycota</taxon>
        <taxon>Saccharomycotina</taxon>
        <taxon>Pichiomycetes</taxon>
        <taxon>Pachysolenaceae</taxon>
        <taxon>Pachysolen</taxon>
    </lineage>
</organism>
<feature type="region of interest" description="Disordered" evidence="7">
    <location>
        <begin position="337"/>
        <end position="377"/>
    </location>
</feature>
<dbReference type="Proteomes" id="UP000094236">
    <property type="component" value="Unassembled WGS sequence"/>
</dbReference>
<keyword evidence="6" id="KW-0175">Coiled coil</keyword>
<dbReference type="InterPro" id="IPR008153">
    <property type="entry name" value="GAE_dom"/>
</dbReference>
<dbReference type="CDD" id="cd14235">
    <property type="entry name" value="GAT_GGA_fungi"/>
    <property type="match status" value="1"/>
</dbReference>
<keyword evidence="2" id="KW-0813">Transport</keyword>
<dbReference type="Gene3D" id="1.25.40.90">
    <property type="match status" value="1"/>
</dbReference>
<dbReference type="PANTHER" id="PTHR47180:SF1">
    <property type="entry name" value="ADP-RIBOSYLATION FACTOR-BINDING PROTEIN GGA1-RELATED"/>
    <property type="match status" value="1"/>
</dbReference>
<sequence length="607" mass="66935">MSSSLSLSADLQNANPRLLRRIQRACRPTLTQPDLGLNLEVCDFINEKQGSLPRQAAIVTVKLINSRDPRISELAIQLLDVLVKNCGYPFHLQISRKEFLNELVKRFPERPPARYSRTQRLILGQIEEWTQTICKTSRYKEDMGFIRDMRRLLAYKGYVFPELKREDAAVLNPSDNLKSIEELQREERIAQSAKLQELIRRGRPQDLKEANKLMKIMSGFKEDESLETTKQRVAEDINKLKRKVDLFNEMLNNASNLGKIDETDSTLVELYGALKVSQPKIQKIIEEESEDEEAVTNLLQLNDNINALLNKYQLLKGGDVSNANNIQVNAGSGKNGNSLNLINFDDDDDDEDGSQNNSGNASSGNNNNNNNNNDIQDLLSDLGGLSFSSNDNAGSIALETSPPPAGNGGINLDALKSINAASGSNGNYGAGSSRPPFPPPSSTTNNDFTSSLSVAPPIASQPHQQQQQQLDPFGFDFSSLSAPAPTVSQETGPKILINQSEHVKIEFIIINKSSNSISLKGVYSNVGQSPVSGLQFLVAVPKTWELQLLPQSGNFINAGVNNGITQFINITKKQDHLDDTKPLKIKWKCDYIANGISVDESGVSDLK</sequence>
<dbReference type="GO" id="GO:0006896">
    <property type="term" value="P:Golgi to vacuole transport"/>
    <property type="evidence" value="ECO:0007669"/>
    <property type="project" value="UniProtKB-ARBA"/>
</dbReference>
<dbReference type="InterPro" id="IPR008942">
    <property type="entry name" value="ENTH_VHS"/>
</dbReference>
<evidence type="ECO:0000259" key="8">
    <source>
        <dbReference type="PROSITE" id="PS50179"/>
    </source>
</evidence>
<evidence type="ECO:0000256" key="5">
    <source>
        <dbReference type="ARBA" id="ARBA00053552"/>
    </source>
</evidence>
<comment type="subcellular location">
    <subcellularLocation>
        <location evidence="1">Golgi apparatus</location>
        <location evidence="1">trans-Golgi network</location>
    </subcellularLocation>
</comment>
<evidence type="ECO:0000256" key="1">
    <source>
        <dbReference type="ARBA" id="ARBA00004601"/>
    </source>
</evidence>
<dbReference type="SMART" id="SM00288">
    <property type="entry name" value="VHS"/>
    <property type="match status" value="1"/>
</dbReference>
<dbReference type="SUPFAM" id="SSF48464">
    <property type="entry name" value="ENTH/VHS domain"/>
    <property type="match status" value="1"/>
</dbReference>
<feature type="domain" description="VHS" evidence="8">
    <location>
        <begin position="25"/>
        <end position="161"/>
    </location>
</feature>
<feature type="coiled-coil region" evidence="6">
    <location>
        <begin position="223"/>
        <end position="257"/>
    </location>
</feature>
<dbReference type="InterPro" id="IPR008152">
    <property type="entry name" value="Clathrin_a/b/g-adaptin_app_Ig"/>
</dbReference>
<evidence type="ECO:0000256" key="2">
    <source>
        <dbReference type="ARBA" id="ARBA00022448"/>
    </source>
</evidence>
<dbReference type="AlphaFoldDB" id="A0A1E4U2Z6"/>
<feature type="compositionally biased region" description="Low complexity" evidence="7">
    <location>
        <begin position="354"/>
        <end position="377"/>
    </location>
</feature>
<keyword evidence="12" id="KW-1185">Reference proteome</keyword>
<feature type="compositionally biased region" description="Acidic residues" evidence="7">
    <location>
        <begin position="344"/>
        <end position="353"/>
    </location>
</feature>
<evidence type="ECO:0000256" key="3">
    <source>
        <dbReference type="ARBA" id="ARBA00022927"/>
    </source>
</evidence>
<dbReference type="GO" id="GO:0043328">
    <property type="term" value="P:protein transport to vacuole involved in ubiquitin-dependent protein catabolic process via the multivesicular body sorting pathway"/>
    <property type="evidence" value="ECO:0007669"/>
    <property type="project" value="TreeGrafter"/>
</dbReference>
<dbReference type="CDD" id="cd16998">
    <property type="entry name" value="VHS_GGA_fungi"/>
    <property type="match status" value="1"/>
</dbReference>
<dbReference type="GO" id="GO:0043130">
    <property type="term" value="F:ubiquitin binding"/>
    <property type="evidence" value="ECO:0007669"/>
    <property type="project" value="InterPro"/>
</dbReference>
<protein>
    <recommendedName>
        <fullName evidence="13">VHS domain-containing protein</fullName>
    </recommendedName>
</protein>
<dbReference type="InterPro" id="IPR052653">
    <property type="entry name" value="ARF-binding"/>
</dbReference>
<evidence type="ECO:0000256" key="7">
    <source>
        <dbReference type="SAM" id="MobiDB-lite"/>
    </source>
</evidence>
<evidence type="ECO:0008006" key="13">
    <source>
        <dbReference type="Google" id="ProtNLM"/>
    </source>
</evidence>
<dbReference type="PROSITE" id="PS50180">
    <property type="entry name" value="GAE"/>
    <property type="match status" value="1"/>
</dbReference>
<dbReference type="Pfam" id="PF02883">
    <property type="entry name" value="Alpha_adaptinC2"/>
    <property type="match status" value="1"/>
</dbReference>
<dbReference type="SUPFAM" id="SSF49348">
    <property type="entry name" value="Clathrin adaptor appendage domain"/>
    <property type="match status" value="1"/>
</dbReference>
<dbReference type="FunFam" id="1.20.5.170:FF:000024">
    <property type="entry name" value="VHS domain-containing protein"/>
    <property type="match status" value="1"/>
</dbReference>
<gene>
    <name evidence="11" type="ORF">PACTADRAFT_48159</name>
</gene>
<reference evidence="12" key="1">
    <citation type="submission" date="2016-05" db="EMBL/GenBank/DDBJ databases">
        <title>Comparative genomics of biotechnologically important yeasts.</title>
        <authorList>
            <consortium name="DOE Joint Genome Institute"/>
            <person name="Riley R."/>
            <person name="Haridas S."/>
            <person name="Wolfe K.H."/>
            <person name="Lopes M.R."/>
            <person name="Hittinger C.T."/>
            <person name="Goker M."/>
            <person name="Salamov A."/>
            <person name="Wisecaver J."/>
            <person name="Long T.M."/>
            <person name="Aerts A.L."/>
            <person name="Barry K."/>
            <person name="Choi C."/>
            <person name="Clum A."/>
            <person name="Coughlan A.Y."/>
            <person name="Deshpande S."/>
            <person name="Douglass A.P."/>
            <person name="Hanson S.J."/>
            <person name="Klenk H.-P."/>
            <person name="Labutti K."/>
            <person name="Lapidus A."/>
            <person name="Lindquist E."/>
            <person name="Lipzen A."/>
            <person name="Meier-Kolthoff J.P."/>
            <person name="Ohm R.A."/>
            <person name="Otillar R.P."/>
            <person name="Pangilinan J."/>
            <person name="Peng Y."/>
            <person name="Rokas A."/>
            <person name="Rosa C.A."/>
            <person name="Scheuner C."/>
            <person name="Sibirny A.A."/>
            <person name="Slot J.C."/>
            <person name="Stielow J.B."/>
            <person name="Sun H."/>
            <person name="Kurtzman C.P."/>
            <person name="Blackwell M."/>
            <person name="Grigoriev I.V."/>
            <person name="Jeffries T.W."/>
        </authorList>
    </citation>
    <scope>NUCLEOTIDE SEQUENCE [LARGE SCALE GENOMIC DNA]</scope>
    <source>
        <strain evidence="12">NRRL Y-2460</strain>
    </source>
</reference>
<dbReference type="EMBL" id="KV454011">
    <property type="protein sequence ID" value="ODV98384.1"/>
    <property type="molecule type" value="Genomic_DNA"/>
</dbReference>
<keyword evidence="3" id="KW-0653">Protein transport</keyword>
<dbReference type="PANTHER" id="PTHR47180">
    <property type="entry name" value="ADP-RIBOSYLATION FACTOR-BINDING PROTEIN GGA1-RELATED"/>
    <property type="match status" value="1"/>
</dbReference>
<evidence type="ECO:0000313" key="11">
    <source>
        <dbReference type="EMBL" id="ODV98384.1"/>
    </source>
</evidence>
<accession>A0A1E4U2Z6</accession>
<evidence type="ECO:0000259" key="9">
    <source>
        <dbReference type="PROSITE" id="PS50180"/>
    </source>
</evidence>
<dbReference type="Gene3D" id="2.60.40.1230">
    <property type="match status" value="1"/>
</dbReference>
<dbReference type="GO" id="GO:0006895">
    <property type="term" value="P:Golgi to endosome transport"/>
    <property type="evidence" value="ECO:0007669"/>
    <property type="project" value="TreeGrafter"/>
</dbReference>
<dbReference type="SMART" id="SM00809">
    <property type="entry name" value="Alpha_adaptinC2"/>
    <property type="match status" value="1"/>
</dbReference>
<keyword evidence="4" id="KW-0333">Golgi apparatus</keyword>
<dbReference type="InterPro" id="IPR038425">
    <property type="entry name" value="GAT_sf"/>
</dbReference>
<dbReference type="InterPro" id="IPR002014">
    <property type="entry name" value="VHS_dom"/>
</dbReference>